<feature type="transmembrane region" description="Helical" evidence="6">
    <location>
        <begin position="225"/>
        <end position="246"/>
    </location>
</feature>
<evidence type="ECO:0000256" key="2">
    <source>
        <dbReference type="ARBA" id="ARBA00022475"/>
    </source>
</evidence>
<evidence type="ECO:0000313" key="8">
    <source>
        <dbReference type="EMBL" id="WIW71635.1"/>
    </source>
</evidence>
<name>A0A9Y2AH32_9FIRM</name>
<feature type="transmembrane region" description="Helical" evidence="6">
    <location>
        <begin position="258"/>
        <end position="279"/>
    </location>
</feature>
<keyword evidence="4 6" id="KW-1133">Transmembrane helix</keyword>
<reference evidence="8" key="1">
    <citation type="submission" date="2023-03" db="EMBL/GenBank/DDBJ databases">
        <title>Selenobaculum gbiensis gen. nov. sp. nov., a new bacterium isolated from the gut microbiota of IBD patient.</title>
        <authorList>
            <person name="Yeo S."/>
            <person name="Park H."/>
            <person name="Huh C.S."/>
        </authorList>
    </citation>
    <scope>NUCLEOTIDE SEQUENCE</scope>
    <source>
        <strain evidence="8">ICN-92133</strain>
    </source>
</reference>
<keyword evidence="2" id="KW-1003">Cell membrane</keyword>
<dbReference type="RefSeq" id="WP_147668126.1">
    <property type="nucleotide sequence ID" value="NZ_CP120678.1"/>
</dbReference>
<dbReference type="AlphaFoldDB" id="A0A9Y2AH32"/>
<keyword evidence="5 6" id="KW-0472">Membrane</keyword>
<evidence type="ECO:0000256" key="5">
    <source>
        <dbReference type="ARBA" id="ARBA00023136"/>
    </source>
</evidence>
<feature type="transmembrane region" description="Helical" evidence="6">
    <location>
        <begin position="342"/>
        <end position="364"/>
    </location>
</feature>
<dbReference type="PANTHER" id="PTHR30294:SF29">
    <property type="entry name" value="MULTIDRUG ABC TRANSPORTER PERMEASE YBHS-RELATED"/>
    <property type="match status" value="1"/>
</dbReference>
<feature type="transmembrane region" description="Helical" evidence="6">
    <location>
        <begin position="181"/>
        <end position="204"/>
    </location>
</feature>
<evidence type="ECO:0000259" key="7">
    <source>
        <dbReference type="Pfam" id="PF12698"/>
    </source>
</evidence>
<dbReference type="PANTHER" id="PTHR30294">
    <property type="entry name" value="MEMBRANE COMPONENT OF ABC TRANSPORTER YHHJ-RELATED"/>
    <property type="match status" value="1"/>
</dbReference>
<dbReference type="InterPro" id="IPR051449">
    <property type="entry name" value="ABC-2_transporter_component"/>
</dbReference>
<evidence type="ECO:0000256" key="3">
    <source>
        <dbReference type="ARBA" id="ARBA00022692"/>
    </source>
</evidence>
<proteinExistence type="predicted"/>
<dbReference type="Proteomes" id="UP001243623">
    <property type="component" value="Chromosome"/>
</dbReference>
<keyword evidence="9" id="KW-1185">Reference proteome</keyword>
<dbReference type="GO" id="GO:0005886">
    <property type="term" value="C:plasma membrane"/>
    <property type="evidence" value="ECO:0007669"/>
    <property type="project" value="UniProtKB-SubCell"/>
</dbReference>
<organism evidence="8 9">
    <name type="scientific">Selenobaculum gibii</name>
    <dbReference type="NCBI Taxonomy" id="3054208"/>
    <lineage>
        <taxon>Bacteria</taxon>
        <taxon>Bacillati</taxon>
        <taxon>Bacillota</taxon>
        <taxon>Negativicutes</taxon>
        <taxon>Selenomonadales</taxon>
        <taxon>Selenomonadaceae</taxon>
        <taxon>Selenobaculum</taxon>
    </lineage>
</organism>
<comment type="subcellular location">
    <subcellularLocation>
        <location evidence="1">Cell membrane</location>
        <topology evidence="1">Multi-pass membrane protein</topology>
    </subcellularLocation>
</comment>
<dbReference type="Gene3D" id="3.40.1710.10">
    <property type="entry name" value="abc type-2 transporter like domain"/>
    <property type="match status" value="1"/>
</dbReference>
<feature type="domain" description="ABC-2 type transporter transmembrane" evidence="7">
    <location>
        <begin position="15"/>
        <end position="362"/>
    </location>
</feature>
<evidence type="ECO:0000256" key="4">
    <source>
        <dbReference type="ARBA" id="ARBA00022989"/>
    </source>
</evidence>
<dbReference type="InterPro" id="IPR013525">
    <property type="entry name" value="ABC2_TM"/>
</dbReference>
<evidence type="ECO:0000256" key="6">
    <source>
        <dbReference type="SAM" id="Phobius"/>
    </source>
</evidence>
<keyword evidence="3 6" id="KW-0812">Transmembrane</keyword>
<dbReference type="Pfam" id="PF12698">
    <property type="entry name" value="ABC2_membrane_3"/>
    <property type="match status" value="1"/>
</dbReference>
<evidence type="ECO:0000313" key="9">
    <source>
        <dbReference type="Proteomes" id="UP001243623"/>
    </source>
</evidence>
<dbReference type="KEGG" id="sgbi:P3F81_04850"/>
<protein>
    <submittedName>
        <fullName evidence="8">ABC transporter permease</fullName>
    </submittedName>
</protein>
<feature type="transmembrane region" description="Helical" evidence="6">
    <location>
        <begin position="291"/>
        <end position="308"/>
    </location>
</feature>
<gene>
    <name evidence="8" type="ORF">P3F81_04850</name>
</gene>
<accession>A0A9Y2AH32</accession>
<dbReference type="GO" id="GO:0140359">
    <property type="term" value="F:ABC-type transporter activity"/>
    <property type="evidence" value="ECO:0007669"/>
    <property type="project" value="InterPro"/>
</dbReference>
<evidence type="ECO:0000256" key="1">
    <source>
        <dbReference type="ARBA" id="ARBA00004651"/>
    </source>
</evidence>
<sequence length="378" mass="42117">MRIINILAFYENNKKSLLFLWLVPIVYLLLFGSTYKSEVVEHIPTVIYDQDQSSNSRVLINCINDVEKYKIVAYAQNEATMNEILASGDALLAVEIPTGFSQDLKNGKSPSVMVITDASNLMFHNAVMSSMGQIMQTFSAAAGQKLLEAGNQLPTQSLHTVAPLTLSVRIINNPEISYNNFMLLGLGLNGLQIALIILLTPIFMPYLHNKNKISFILKNSFRKMILPYWLCSILIFLSLPYLAHIFYNVHCIANPFDIILLGSAFCLALIAISSFFSAISPNAVNALQTPLLYIMPGLLFSGLSWPSYAMNDTSLLLAKAMPLYYTGDELRKLILAGSSSNLLYNVIALYIMAAIFFILAFIILKIRLTMIKRKEVTS</sequence>
<dbReference type="EMBL" id="CP120678">
    <property type="protein sequence ID" value="WIW71635.1"/>
    <property type="molecule type" value="Genomic_DNA"/>
</dbReference>